<dbReference type="Gene3D" id="1.10.10.10">
    <property type="entry name" value="Winged helix-like DNA-binding domain superfamily/Winged helix DNA-binding domain"/>
    <property type="match status" value="1"/>
</dbReference>
<evidence type="ECO:0000313" key="2">
    <source>
        <dbReference type="EMBL" id="CUU54702.1"/>
    </source>
</evidence>
<feature type="domain" description="HTH marR-type" evidence="1">
    <location>
        <begin position="6"/>
        <end position="141"/>
    </location>
</feature>
<dbReference type="SUPFAM" id="SSF46785">
    <property type="entry name" value="Winged helix' DNA-binding domain"/>
    <property type="match status" value="1"/>
</dbReference>
<dbReference type="PROSITE" id="PS50995">
    <property type="entry name" value="HTH_MARR_2"/>
    <property type="match status" value="1"/>
</dbReference>
<dbReference type="Proteomes" id="UP000198802">
    <property type="component" value="Unassembled WGS sequence"/>
</dbReference>
<dbReference type="EMBL" id="FAOZ01000003">
    <property type="protein sequence ID" value="CUU54702.1"/>
    <property type="molecule type" value="Genomic_DNA"/>
</dbReference>
<keyword evidence="3" id="KW-1185">Reference proteome</keyword>
<dbReference type="GO" id="GO:0003700">
    <property type="term" value="F:DNA-binding transcription factor activity"/>
    <property type="evidence" value="ECO:0007669"/>
    <property type="project" value="InterPro"/>
</dbReference>
<dbReference type="Pfam" id="PF12802">
    <property type="entry name" value="MarR_2"/>
    <property type="match status" value="1"/>
</dbReference>
<dbReference type="InterPro" id="IPR000835">
    <property type="entry name" value="HTH_MarR-typ"/>
</dbReference>
<dbReference type="AlphaFoldDB" id="A0A0S4QHI4"/>
<protein>
    <submittedName>
        <fullName evidence="2">DNA-binding transcriptional regulator, MarR family</fullName>
    </submittedName>
</protein>
<evidence type="ECO:0000313" key="3">
    <source>
        <dbReference type="Proteomes" id="UP000198802"/>
    </source>
</evidence>
<dbReference type="InterPro" id="IPR039422">
    <property type="entry name" value="MarR/SlyA-like"/>
</dbReference>
<gene>
    <name evidence="2" type="ORF">Ga0074812_103192</name>
</gene>
<name>A0A0S4QHI4_9ACTN</name>
<accession>A0A0S4QHI4</accession>
<dbReference type="GO" id="GO:0006950">
    <property type="term" value="P:response to stress"/>
    <property type="evidence" value="ECO:0007669"/>
    <property type="project" value="TreeGrafter"/>
</dbReference>
<organism evidence="2 3">
    <name type="scientific">Parafrankia irregularis</name>
    <dbReference type="NCBI Taxonomy" id="795642"/>
    <lineage>
        <taxon>Bacteria</taxon>
        <taxon>Bacillati</taxon>
        <taxon>Actinomycetota</taxon>
        <taxon>Actinomycetes</taxon>
        <taxon>Frankiales</taxon>
        <taxon>Frankiaceae</taxon>
        <taxon>Parafrankia</taxon>
    </lineage>
</organism>
<sequence>MFRPVAAQTTPALLQRVARLQAARVAEGFAAAGLTGLRPGHALLLVPLLGGGRRVSELAEGLGVTRQATAQVVTTLERGGYVERIADPDDGRARLVQLTAAGLAALRAMRRTAVAVEQEWSELLGPDGLDQLRTLLMALVAGDDGLAEP</sequence>
<dbReference type="PRINTS" id="PR00598">
    <property type="entry name" value="HTHMARR"/>
</dbReference>
<reference evidence="3" key="1">
    <citation type="submission" date="2015-11" db="EMBL/GenBank/DDBJ databases">
        <authorList>
            <person name="Varghese N."/>
        </authorList>
    </citation>
    <scope>NUCLEOTIDE SEQUENCE [LARGE SCALE GENOMIC DNA]</scope>
    <source>
        <strain evidence="3">DSM 45899</strain>
    </source>
</reference>
<dbReference type="RefSeq" id="WP_091272917.1">
    <property type="nucleotide sequence ID" value="NZ_FAOZ01000003.1"/>
</dbReference>
<dbReference type="InterPro" id="IPR036390">
    <property type="entry name" value="WH_DNA-bd_sf"/>
</dbReference>
<proteinExistence type="predicted"/>
<dbReference type="PANTHER" id="PTHR33164">
    <property type="entry name" value="TRANSCRIPTIONAL REGULATOR, MARR FAMILY"/>
    <property type="match status" value="1"/>
</dbReference>
<evidence type="ECO:0000259" key="1">
    <source>
        <dbReference type="PROSITE" id="PS50995"/>
    </source>
</evidence>
<dbReference type="SMART" id="SM00347">
    <property type="entry name" value="HTH_MARR"/>
    <property type="match status" value="1"/>
</dbReference>
<dbReference type="PANTHER" id="PTHR33164:SF99">
    <property type="entry name" value="MARR FAMILY REGULATORY PROTEIN"/>
    <property type="match status" value="1"/>
</dbReference>
<dbReference type="InterPro" id="IPR036388">
    <property type="entry name" value="WH-like_DNA-bd_sf"/>
</dbReference>
<keyword evidence="2" id="KW-0238">DNA-binding</keyword>
<dbReference type="GO" id="GO:0003677">
    <property type="term" value="F:DNA binding"/>
    <property type="evidence" value="ECO:0007669"/>
    <property type="project" value="UniProtKB-KW"/>
</dbReference>